<evidence type="ECO:0000313" key="4">
    <source>
        <dbReference type="EMBL" id="CAF1946568.1"/>
    </source>
</evidence>
<gene>
    <name evidence="9" type="ORF">BYL167_LOCUS57124</name>
    <name evidence="2" type="ORF">CJN711_LOCUS35132</name>
    <name evidence="10" type="ORF">GIL414_LOCUS63922</name>
    <name evidence="1" type="ORF">KQP761_LOCUS10288</name>
    <name evidence="4" type="ORF">MBJ925_LOCUS5692</name>
    <name evidence="8" type="ORF">OVN521_LOCUS31742</name>
    <name evidence="6" type="ORF">SMN809_LOCUS7352</name>
    <name evidence="7" type="ORF">UXM345_LOCUS19408</name>
    <name evidence="3" type="ORF">WKI299_LOCUS1963</name>
    <name evidence="5" type="ORF">XDN619_LOCUS32025</name>
</gene>
<protein>
    <submittedName>
        <fullName evidence="5">Uncharacterized protein</fullName>
    </submittedName>
</protein>
<comment type="caution">
    <text evidence="5">The sequence shown here is derived from an EMBL/GenBank/DDBJ whole genome shotgun (WGS) entry which is preliminary data.</text>
</comment>
<keyword evidence="11" id="KW-1185">Reference proteome</keyword>
<accession>A0A816Z1W2</accession>
<dbReference type="EMBL" id="CAJOBH010224290">
    <property type="protein sequence ID" value="CAF5042834.1"/>
    <property type="molecule type" value="Genomic_DNA"/>
</dbReference>
<dbReference type="Proteomes" id="UP000681967">
    <property type="component" value="Unassembled WGS sequence"/>
</dbReference>
<dbReference type="Proteomes" id="UP000663824">
    <property type="component" value="Unassembled WGS sequence"/>
</dbReference>
<dbReference type="EMBL" id="CAJNOW010004357">
    <property type="protein sequence ID" value="CAF1414306.1"/>
    <property type="molecule type" value="Genomic_DNA"/>
</dbReference>
<evidence type="ECO:0000313" key="7">
    <source>
        <dbReference type="EMBL" id="CAF4053995.1"/>
    </source>
</evidence>
<evidence type="ECO:0000313" key="6">
    <source>
        <dbReference type="EMBL" id="CAF3914840.1"/>
    </source>
</evidence>
<dbReference type="Proteomes" id="UP000681720">
    <property type="component" value="Unassembled WGS sequence"/>
</dbReference>
<dbReference type="EMBL" id="CAJOBJ010269743">
    <property type="protein sequence ID" value="CAF5128997.1"/>
    <property type="molecule type" value="Genomic_DNA"/>
</dbReference>
<dbReference type="Proteomes" id="UP000663887">
    <property type="component" value="Unassembled WGS sequence"/>
</dbReference>
<name>A0A816Z1W2_9BILA</name>
<sequence length="97" mass="11641">MNDLFFNVILFPKLFIHNEHKNWSISNVKLQTTIEQEENFRLFTLTHDEFDHVLLYLQSFINYNSYITSPFVLNVALTDEQKHEYEIKISSCLNKIN</sequence>
<dbReference type="Proteomes" id="UP000663855">
    <property type="component" value="Unassembled WGS sequence"/>
</dbReference>
<evidence type="ECO:0000313" key="5">
    <source>
        <dbReference type="EMBL" id="CAF2186074.1"/>
    </source>
</evidence>
<dbReference type="Proteomes" id="UP000663834">
    <property type="component" value="Unassembled WGS sequence"/>
</dbReference>
<dbReference type="EMBL" id="CAJNOV010017139">
    <property type="protein sequence ID" value="CAF1600544.1"/>
    <property type="molecule type" value="Genomic_DNA"/>
</dbReference>
<dbReference type="Proteomes" id="UP000663866">
    <property type="component" value="Unassembled WGS sequence"/>
</dbReference>
<evidence type="ECO:0000313" key="10">
    <source>
        <dbReference type="EMBL" id="CAF5128997.1"/>
    </source>
</evidence>
<evidence type="ECO:0000313" key="8">
    <source>
        <dbReference type="EMBL" id="CAF4313887.1"/>
    </source>
</evidence>
<dbReference type="EMBL" id="CAJNRF010000154">
    <property type="protein sequence ID" value="CAF1942667.1"/>
    <property type="molecule type" value="Genomic_DNA"/>
</dbReference>
<dbReference type="Proteomes" id="UP000663842">
    <property type="component" value="Unassembled WGS sequence"/>
</dbReference>
<dbReference type="AlphaFoldDB" id="A0A816Z1W2"/>
<evidence type="ECO:0000313" key="2">
    <source>
        <dbReference type="EMBL" id="CAF1600544.1"/>
    </source>
</evidence>
<dbReference type="EMBL" id="CAJNRE010001568">
    <property type="protein sequence ID" value="CAF1946568.1"/>
    <property type="molecule type" value="Genomic_DNA"/>
</dbReference>
<evidence type="ECO:0000313" key="1">
    <source>
        <dbReference type="EMBL" id="CAF1414306.1"/>
    </source>
</evidence>
<dbReference type="EMBL" id="CAJNRG010015905">
    <property type="protein sequence ID" value="CAF2186074.1"/>
    <property type="molecule type" value="Genomic_DNA"/>
</dbReference>
<dbReference type="EMBL" id="CAJOBG010018063">
    <property type="protein sequence ID" value="CAF4313887.1"/>
    <property type="molecule type" value="Genomic_DNA"/>
</dbReference>
<evidence type="ECO:0000313" key="11">
    <source>
        <dbReference type="Proteomes" id="UP000663866"/>
    </source>
</evidence>
<evidence type="ECO:0000313" key="9">
    <source>
        <dbReference type="EMBL" id="CAF5042834.1"/>
    </source>
</evidence>
<evidence type="ECO:0000313" key="12">
    <source>
        <dbReference type="Proteomes" id="UP000663887"/>
    </source>
</evidence>
<dbReference type="EMBL" id="CAJOBF010002752">
    <property type="protein sequence ID" value="CAF4053995.1"/>
    <property type="molecule type" value="Genomic_DNA"/>
</dbReference>
<dbReference type="Proteomes" id="UP000676336">
    <property type="component" value="Unassembled WGS sequence"/>
</dbReference>
<dbReference type="EMBL" id="CAJOBI010002110">
    <property type="protein sequence ID" value="CAF3914840.1"/>
    <property type="molecule type" value="Genomic_DNA"/>
</dbReference>
<proteinExistence type="predicted"/>
<evidence type="ECO:0000313" key="3">
    <source>
        <dbReference type="EMBL" id="CAF1942667.1"/>
    </source>
</evidence>
<reference evidence="5" key="1">
    <citation type="submission" date="2021-02" db="EMBL/GenBank/DDBJ databases">
        <authorList>
            <person name="Nowell W R."/>
        </authorList>
    </citation>
    <scope>NUCLEOTIDE SEQUENCE</scope>
</reference>
<dbReference type="Proteomes" id="UP000663856">
    <property type="component" value="Unassembled WGS sequence"/>
</dbReference>
<organism evidence="5 12">
    <name type="scientific">Rotaria magnacalcarata</name>
    <dbReference type="NCBI Taxonomy" id="392030"/>
    <lineage>
        <taxon>Eukaryota</taxon>
        <taxon>Metazoa</taxon>
        <taxon>Spiralia</taxon>
        <taxon>Gnathifera</taxon>
        <taxon>Rotifera</taxon>
        <taxon>Eurotatoria</taxon>
        <taxon>Bdelloidea</taxon>
        <taxon>Philodinida</taxon>
        <taxon>Philodinidae</taxon>
        <taxon>Rotaria</taxon>
    </lineage>
</organism>